<keyword evidence="6 7" id="KW-0472">Membrane</keyword>
<accession>A0ABU0MB04</accession>
<dbReference type="PROSITE" id="PS50850">
    <property type="entry name" value="MFS"/>
    <property type="match status" value="1"/>
</dbReference>
<evidence type="ECO:0000256" key="2">
    <source>
        <dbReference type="ARBA" id="ARBA00022448"/>
    </source>
</evidence>
<evidence type="ECO:0000256" key="1">
    <source>
        <dbReference type="ARBA" id="ARBA00004651"/>
    </source>
</evidence>
<dbReference type="PANTHER" id="PTHR42718">
    <property type="entry name" value="MAJOR FACILITATOR SUPERFAMILY MULTIDRUG TRANSPORTER MFSC"/>
    <property type="match status" value="1"/>
</dbReference>
<feature type="transmembrane region" description="Helical" evidence="7">
    <location>
        <begin position="145"/>
        <end position="167"/>
    </location>
</feature>
<dbReference type="PANTHER" id="PTHR42718:SF46">
    <property type="entry name" value="BLR6921 PROTEIN"/>
    <property type="match status" value="1"/>
</dbReference>
<feature type="transmembrane region" description="Helical" evidence="7">
    <location>
        <begin position="208"/>
        <end position="228"/>
    </location>
</feature>
<evidence type="ECO:0000256" key="7">
    <source>
        <dbReference type="SAM" id="Phobius"/>
    </source>
</evidence>
<evidence type="ECO:0000259" key="8">
    <source>
        <dbReference type="PROSITE" id="PS50850"/>
    </source>
</evidence>
<dbReference type="Pfam" id="PF07690">
    <property type="entry name" value="MFS_1"/>
    <property type="match status" value="1"/>
</dbReference>
<name>A0ABU0MB04_9HYPH</name>
<keyword evidence="4 7" id="KW-0812">Transmembrane</keyword>
<keyword evidence="5 7" id="KW-1133">Transmembrane helix</keyword>
<keyword evidence="3" id="KW-1003">Cell membrane</keyword>
<evidence type="ECO:0000256" key="5">
    <source>
        <dbReference type="ARBA" id="ARBA00022989"/>
    </source>
</evidence>
<dbReference type="EMBL" id="JAUSWJ010000001">
    <property type="protein sequence ID" value="MDQ0518129.1"/>
    <property type="molecule type" value="Genomic_DNA"/>
</dbReference>
<dbReference type="RefSeq" id="WP_266283544.1">
    <property type="nucleotide sequence ID" value="NZ_JAPKNF010000003.1"/>
</dbReference>
<feature type="transmembrane region" description="Helical" evidence="7">
    <location>
        <begin position="274"/>
        <end position="295"/>
    </location>
</feature>
<dbReference type="SUPFAM" id="SSF103473">
    <property type="entry name" value="MFS general substrate transporter"/>
    <property type="match status" value="1"/>
</dbReference>
<keyword evidence="10" id="KW-1185">Reference proteome</keyword>
<organism evidence="9 10">
    <name type="scientific">Kaistia geumhonensis</name>
    <dbReference type="NCBI Taxonomy" id="410839"/>
    <lineage>
        <taxon>Bacteria</taxon>
        <taxon>Pseudomonadati</taxon>
        <taxon>Pseudomonadota</taxon>
        <taxon>Alphaproteobacteria</taxon>
        <taxon>Hyphomicrobiales</taxon>
        <taxon>Kaistiaceae</taxon>
        <taxon>Kaistia</taxon>
    </lineage>
</organism>
<feature type="transmembrane region" description="Helical" evidence="7">
    <location>
        <begin position="336"/>
        <end position="359"/>
    </location>
</feature>
<keyword evidence="2" id="KW-0813">Transport</keyword>
<dbReference type="Gene3D" id="1.20.1250.20">
    <property type="entry name" value="MFS general substrate transporter like domains"/>
    <property type="match status" value="1"/>
</dbReference>
<feature type="transmembrane region" description="Helical" evidence="7">
    <location>
        <begin position="116"/>
        <end position="133"/>
    </location>
</feature>
<dbReference type="InterPro" id="IPR020846">
    <property type="entry name" value="MFS_dom"/>
</dbReference>
<protein>
    <submittedName>
        <fullName evidence="9">EmrB/QacA subfamily drug resistance transporter</fullName>
    </submittedName>
</protein>
<gene>
    <name evidence="9" type="ORF">QO015_003742</name>
</gene>
<feature type="transmembrane region" description="Helical" evidence="7">
    <location>
        <begin position="59"/>
        <end position="79"/>
    </location>
</feature>
<evidence type="ECO:0000313" key="9">
    <source>
        <dbReference type="EMBL" id="MDQ0518129.1"/>
    </source>
</evidence>
<feature type="transmembrane region" description="Helical" evidence="7">
    <location>
        <begin position="173"/>
        <end position="196"/>
    </location>
</feature>
<evidence type="ECO:0000256" key="3">
    <source>
        <dbReference type="ARBA" id="ARBA00022475"/>
    </source>
</evidence>
<dbReference type="Gene3D" id="1.20.1720.10">
    <property type="entry name" value="Multidrug resistance protein D"/>
    <property type="match status" value="1"/>
</dbReference>
<proteinExistence type="predicted"/>
<comment type="caution">
    <text evidence="9">The sequence shown here is derived from an EMBL/GenBank/DDBJ whole genome shotgun (WGS) entry which is preliminary data.</text>
</comment>
<comment type="subcellular location">
    <subcellularLocation>
        <location evidence="1">Cell membrane</location>
        <topology evidence="1">Multi-pass membrane protein</topology>
    </subcellularLocation>
</comment>
<sequence length="485" mass="51258">MEKRRYPAPPMTSSASKSSLIAFLVAGAFFMENLDGTVIATALPAMAQSFGVQPVDLNIGMSAYMLALAIFIPASGWMADRFGARSVFASAVAVFTIASVLCAISTGVVSFTLSRILQGVGGAMMVPVGRLVVLNNTSKADLMRAIATLTWPALSAPIIGPPLGGFITTYASWHWIFILNVPIGIVALGLSFWLIPNDRSQTRPPFDWIGFLLTSLACAGLMYGLEVIGHSEQGMMIGGVSILASLVFGAAAWRHAGRHPHPVPDLAAVRIQTFAVTMMGGSLFRTAVSAVPFLLPLLLQLGFGLDPFQAGLYVLALFAGNLGMKPLTSLVLRTFGFRATLIGNGLVFVATMVGCAMLTPATPPWIIAILFVVSGAARSMQYTAINTLAFVDVPQEKMAGANMLFSLVQQITFGLGIAVGAVVLRFADAVASPGSSGLMLVDFRWTFLIIGAIGLLGLFDSLRLPRDAGALVSRHRMPAPAPRRP</sequence>
<reference evidence="9 10" key="1">
    <citation type="submission" date="2023-07" db="EMBL/GenBank/DDBJ databases">
        <title>Genomic Encyclopedia of Type Strains, Phase IV (KMG-IV): sequencing the most valuable type-strain genomes for metagenomic binning, comparative biology and taxonomic classification.</title>
        <authorList>
            <person name="Goeker M."/>
        </authorList>
    </citation>
    <scope>NUCLEOTIDE SEQUENCE [LARGE SCALE GENOMIC DNA]</scope>
    <source>
        <strain evidence="9 10">B1-1</strain>
    </source>
</reference>
<evidence type="ECO:0000256" key="4">
    <source>
        <dbReference type="ARBA" id="ARBA00022692"/>
    </source>
</evidence>
<evidence type="ECO:0000256" key="6">
    <source>
        <dbReference type="ARBA" id="ARBA00023136"/>
    </source>
</evidence>
<feature type="transmembrane region" description="Helical" evidence="7">
    <location>
        <begin position="307"/>
        <end position="324"/>
    </location>
</feature>
<feature type="transmembrane region" description="Helical" evidence="7">
    <location>
        <begin position="443"/>
        <end position="459"/>
    </location>
</feature>
<dbReference type="Proteomes" id="UP001223743">
    <property type="component" value="Unassembled WGS sequence"/>
</dbReference>
<dbReference type="InterPro" id="IPR036259">
    <property type="entry name" value="MFS_trans_sf"/>
</dbReference>
<feature type="domain" description="Major facilitator superfamily (MFS) profile" evidence="8">
    <location>
        <begin position="21"/>
        <end position="469"/>
    </location>
</feature>
<feature type="transmembrane region" description="Helical" evidence="7">
    <location>
        <begin position="365"/>
        <end position="391"/>
    </location>
</feature>
<dbReference type="InterPro" id="IPR011701">
    <property type="entry name" value="MFS"/>
</dbReference>
<feature type="transmembrane region" description="Helical" evidence="7">
    <location>
        <begin position="86"/>
        <end position="110"/>
    </location>
</feature>
<evidence type="ECO:0000313" key="10">
    <source>
        <dbReference type="Proteomes" id="UP001223743"/>
    </source>
</evidence>
<feature type="transmembrane region" description="Helical" evidence="7">
    <location>
        <begin position="234"/>
        <end position="253"/>
    </location>
</feature>
<feature type="transmembrane region" description="Helical" evidence="7">
    <location>
        <begin position="403"/>
        <end position="423"/>
    </location>
</feature>